<organism evidence="7 8">
    <name type="scientific">Rathayibacter caricis DSM 15933</name>
    <dbReference type="NCBI Taxonomy" id="1328867"/>
    <lineage>
        <taxon>Bacteria</taxon>
        <taxon>Bacillati</taxon>
        <taxon>Actinomycetota</taxon>
        <taxon>Actinomycetes</taxon>
        <taxon>Micrococcales</taxon>
        <taxon>Microbacteriaceae</taxon>
        <taxon>Rathayibacter</taxon>
    </lineage>
</organism>
<accession>A0A2T4UYJ4</accession>
<dbReference type="InterPro" id="IPR032689">
    <property type="entry name" value="TraG-D_C"/>
</dbReference>
<evidence type="ECO:0000256" key="2">
    <source>
        <dbReference type="ARBA" id="ARBA00022475"/>
    </source>
</evidence>
<dbReference type="InterPro" id="IPR027417">
    <property type="entry name" value="P-loop_NTPase"/>
</dbReference>
<proteinExistence type="predicted"/>
<dbReference type="Gene3D" id="3.40.50.300">
    <property type="entry name" value="P-loop containing nucleotide triphosphate hydrolases"/>
    <property type="match status" value="1"/>
</dbReference>
<evidence type="ECO:0000256" key="1">
    <source>
        <dbReference type="ARBA" id="ARBA00004651"/>
    </source>
</evidence>
<dbReference type="SUPFAM" id="SSF52540">
    <property type="entry name" value="P-loop containing nucleoside triphosphate hydrolases"/>
    <property type="match status" value="1"/>
</dbReference>
<evidence type="ECO:0000313" key="7">
    <source>
        <dbReference type="EMBL" id="PTL74585.1"/>
    </source>
</evidence>
<dbReference type="EMBL" id="PZPL01000001">
    <property type="protein sequence ID" value="PTL74585.1"/>
    <property type="molecule type" value="Genomic_DNA"/>
</dbReference>
<evidence type="ECO:0000256" key="5">
    <source>
        <dbReference type="ARBA" id="ARBA00023136"/>
    </source>
</evidence>
<name>A0A2T4UYJ4_9MICO</name>
<dbReference type="Pfam" id="PF12696">
    <property type="entry name" value="TraG-D_C"/>
    <property type="match status" value="1"/>
</dbReference>
<evidence type="ECO:0000259" key="6">
    <source>
        <dbReference type="Pfam" id="PF12696"/>
    </source>
</evidence>
<keyword evidence="3" id="KW-0812">Transmembrane</keyword>
<sequence>MAARLNNTTIEPWVNPRPIEPNTAAAGHLMAAEGAGEASAQVNTADAEDGGTTATAVRPKAVDPRRQFNPHEFVKGSGTLYSLSMEGAGNATALVTALTAATIEAAEELATASPGGRLKTPLLGLLDEAANVCRWSDLPDLYSHFGSRGIPIMSVYQSWSQGVAVYGQEGMKKLWSAANTKLYAGGVSDPEFLGMLSDLIGTFDRETTSVSMNKGVRSTTTSLKREKILEVQELADLPRGRAIMLSSGNRAVMLKTVPWYNGPKATVEAIKASIAAHQPGSTKGT</sequence>
<protein>
    <recommendedName>
        <fullName evidence="6">TraD/TraG TraM recognition site domain-containing protein</fullName>
    </recommendedName>
</protein>
<reference evidence="7 8" key="1">
    <citation type="submission" date="2018-03" db="EMBL/GenBank/DDBJ databases">
        <title>Bacteriophage NCPPB3778 and a type I-E CRISPR drive the evolution of the US Biological Select Agent, Rathayibacter toxicus.</title>
        <authorList>
            <person name="Davis E.W.II."/>
            <person name="Tabima J.F."/>
            <person name="Weisberg A.J."/>
            <person name="Dantas Lopes L."/>
            <person name="Wiseman M.S."/>
            <person name="Wiseman M.S."/>
            <person name="Pupko T."/>
            <person name="Belcher M.S."/>
            <person name="Sechler A.J."/>
            <person name="Tancos M.A."/>
            <person name="Schroeder B.K."/>
            <person name="Murray T.D."/>
            <person name="Luster D.G."/>
            <person name="Schneider W.L."/>
            <person name="Rogers E."/>
            <person name="Andreote F.D."/>
            <person name="Grunwald N.J."/>
            <person name="Putnam M.L."/>
            <person name="Chang J.H."/>
        </authorList>
    </citation>
    <scope>NUCLEOTIDE SEQUENCE [LARGE SCALE GENOMIC DNA]</scope>
    <source>
        <strain evidence="7 8">DSM 15933</strain>
    </source>
</reference>
<dbReference type="InterPro" id="IPR051539">
    <property type="entry name" value="T4SS-coupling_protein"/>
</dbReference>
<dbReference type="PANTHER" id="PTHR37937:SF1">
    <property type="entry name" value="CONJUGATIVE TRANSFER: DNA TRANSPORT"/>
    <property type="match status" value="1"/>
</dbReference>
<comment type="subcellular location">
    <subcellularLocation>
        <location evidence="1">Cell membrane</location>
        <topology evidence="1">Multi-pass membrane protein</topology>
    </subcellularLocation>
</comment>
<gene>
    <name evidence="7" type="ORF">C1I63_02955</name>
</gene>
<dbReference type="GO" id="GO:0005886">
    <property type="term" value="C:plasma membrane"/>
    <property type="evidence" value="ECO:0007669"/>
    <property type="project" value="UniProtKB-SubCell"/>
</dbReference>
<evidence type="ECO:0000256" key="3">
    <source>
        <dbReference type="ARBA" id="ARBA00022692"/>
    </source>
</evidence>
<keyword evidence="2" id="KW-1003">Cell membrane</keyword>
<evidence type="ECO:0000313" key="8">
    <source>
        <dbReference type="Proteomes" id="UP000241085"/>
    </source>
</evidence>
<evidence type="ECO:0000256" key="4">
    <source>
        <dbReference type="ARBA" id="ARBA00022989"/>
    </source>
</evidence>
<keyword evidence="5" id="KW-0472">Membrane</keyword>
<dbReference type="AlphaFoldDB" id="A0A2T4UYJ4"/>
<keyword evidence="4" id="KW-1133">Transmembrane helix</keyword>
<keyword evidence="8" id="KW-1185">Reference proteome</keyword>
<dbReference type="Proteomes" id="UP000241085">
    <property type="component" value="Unassembled WGS sequence"/>
</dbReference>
<comment type="caution">
    <text evidence="7">The sequence shown here is derived from an EMBL/GenBank/DDBJ whole genome shotgun (WGS) entry which is preliminary data.</text>
</comment>
<dbReference type="CDD" id="cd01127">
    <property type="entry name" value="TrwB_TraG_TraD_VirD4"/>
    <property type="match status" value="1"/>
</dbReference>
<feature type="domain" description="TraD/TraG TraM recognition site" evidence="6">
    <location>
        <begin position="121"/>
        <end position="239"/>
    </location>
</feature>
<dbReference type="PANTHER" id="PTHR37937">
    <property type="entry name" value="CONJUGATIVE TRANSFER: DNA TRANSPORT"/>
    <property type="match status" value="1"/>
</dbReference>